<evidence type="ECO:0000313" key="1">
    <source>
        <dbReference type="EMBL" id="MBX37751.1"/>
    </source>
</evidence>
<accession>A0A2P2N5G9</accession>
<name>A0A2P2N5G9_RHIMU</name>
<sequence length="57" mass="6688">MIQYILDLFHNKNRWVPFCSSSKECWILLVSLGEQGGAFIGKPIISNLPTWKYQWDD</sequence>
<reference evidence="1" key="1">
    <citation type="submission" date="2018-02" db="EMBL/GenBank/DDBJ databases">
        <title>Rhizophora mucronata_Transcriptome.</title>
        <authorList>
            <person name="Meera S.P."/>
            <person name="Sreeshan A."/>
            <person name="Augustine A."/>
        </authorList>
    </citation>
    <scope>NUCLEOTIDE SEQUENCE</scope>
    <source>
        <tissue evidence="1">Leaf</tissue>
    </source>
</reference>
<organism evidence="1">
    <name type="scientific">Rhizophora mucronata</name>
    <name type="common">Asiatic mangrove</name>
    <dbReference type="NCBI Taxonomy" id="61149"/>
    <lineage>
        <taxon>Eukaryota</taxon>
        <taxon>Viridiplantae</taxon>
        <taxon>Streptophyta</taxon>
        <taxon>Embryophyta</taxon>
        <taxon>Tracheophyta</taxon>
        <taxon>Spermatophyta</taxon>
        <taxon>Magnoliopsida</taxon>
        <taxon>eudicotyledons</taxon>
        <taxon>Gunneridae</taxon>
        <taxon>Pentapetalae</taxon>
        <taxon>rosids</taxon>
        <taxon>fabids</taxon>
        <taxon>Malpighiales</taxon>
        <taxon>Rhizophoraceae</taxon>
        <taxon>Rhizophora</taxon>
    </lineage>
</organism>
<proteinExistence type="predicted"/>
<dbReference type="AlphaFoldDB" id="A0A2P2N5G9"/>
<dbReference type="EMBL" id="GGEC01057267">
    <property type="protein sequence ID" value="MBX37751.1"/>
    <property type="molecule type" value="Transcribed_RNA"/>
</dbReference>
<protein>
    <submittedName>
        <fullName evidence="1">Uncharacterized protein</fullName>
    </submittedName>
</protein>